<protein>
    <submittedName>
        <fullName evidence="2">Uncharacterized protein</fullName>
    </submittedName>
</protein>
<feature type="transmembrane region" description="Helical" evidence="1">
    <location>
        <begin position="33"/>
        <end position="54"/>
    </location>
</feature>
<evidence type="ECO:0000313" key="3">
    <source>
        <dbReference type="Proteomes" id="UP000246702"/>
    </source>
</evidence>
<dbReference type="STRING" id="1450535.A0A317WKW1"/>
<dbReference type="OrthoDB" id="27198at2759"/>
<evidence type="ECO:0000313" key="2">
    <source>
        <dbReference type="EMBL" id="PWY87023.1"/>
    </source>
</evidence>
<keyword evidence="1" id="KW-0472">Membrane</keyword>
<comment type="caution">
    <text evidence="2">The sequence shown here is derived from an EMBL/GenBank/DDBJ whole genome shotgun (WGS) entry which is preliminary data.</text>
</comment>
<organism evidence="2 3">
    <name type="scientific">Aspergillus sclerotioniger CBS 115572</name>
    <dbReference type="NCBI Taxonomy" id="1450535"/>
    <lineage>
        <taxon>Eukaryota</taxon>
        <taxon>Fungi</taxon>
        <taxon>Dikarya</taxon>
        <taxon>Ascomycota</taxon>
        <taxon>Pezizomycotina</taxon>
        <taxon>Eurotiomycetes</taxon>
        <taxon>Eurotiomycetidae</taxon>
        <taxon>Eurotiales</taxon>
        <taxon>Aspergillaceae</taxon>
        <taxon>Aspergillus</taxon>
        <taxon>Aspergillus subgen. Circumdati</taxon>
    </lineage>
</organism>
<dbReference type="GeneID" id="37119720"/>
<dbReference type="AlphaFoldDB" id="A0A317WKW1"/>
<dbReference type="InterPro" id="IPR009060">
    <property type="entry name" value="UBA-like_sf"/>
</dbReference>
<dbReference type="RefSeq" id="XP_025467231.1">
    <property type="nucleotide sequence ID" value="XM_025617577.1"/>
</dbReference>
<dbReference type="EMBL" id="MSFK01000014">
    <property type="protein sequence ID" value="PWY87023.1"/>
    <property type="molecule type" value="Genomic_DNA"/>
</dbReference>
<gene>
    <name evidence="2" type="ORF">BO94DRAFT_65158</name>
</gene>
<keyword evidence="1" id="KW-0812">Transmembrane</keyword>
<keyword evidence="3" id="KW-1185">Reference proteome</keyword>
<keyword evidence="1" id="KW-1133">Transmembrane helix</keyword>
<reference evidence="2 3" key="1">
    <citation type="submission" date="2016-12" db="EMBL/GenBank/DDBJ databases">
        <title>The genomes of Aspergillus section Nigri reveals drivers in fungal speciation.</title>
        <authorList>
            <consortium name="DOE Joint Genome Institute"/>
            <person name="Vesth T.C."/>
            <person name="Nybo J."/>
            <person name="Theobald S."/>
            <person name="Brandl J."/>
            <person name="Frisvad J.C."/>
            <person name="Nielsen K.F."/>
            <person name="Lyhne E.K."/>
            <person name="Kogle M.E."/>
            <person name="Kuo A."/>
            <person name="Riley R."/>
            <person name="Clum A."/>
            <person name="Nolan M."/>
            <person name="Lipzen A."/>
            <person name="Salamov A."/>
            <person name="Henrissat B."/>
            <person name="Wiebenga A."/>
            <person name="De Vries R.P."/>
            <person name="Grigoriev I.V."/>
            <person name="Mortensen U.H."/>
            <person name="Andersen M.R."/>
            <person name="Baker S.E."/>
        </authorList>
    </citation>
    <scope>NUCLEOTIDE SEQUENCE [LARGE SCALE GENOMIC DNA]</scope>
    <source>
        <strain evidence="2 3">CBS 115572</strain>
    </source>
</reference>
<accession>A0A317WKW1</accession>
<dbReference type="Gene3D" id="1.10.8.10">
    <property type="entry name" value="DNA helicase RuvA subunit, C-terminal domain"/>
    <property type="match status" value="1"/>
</dbReference>
<dbReference type="Proteomes" id="UP000246702">
    <property type="component" value="Unassembled WGS sequence"/>
</dbReference>
<evidence type="ECO:0000256" key="1">
    <source>
        <dbReference type="SAM" id="Phobius"/>
    </source>
</evidence>
<dbReference type="Pfam" id="PF14555">
    <property type="entry name" value="UBA_4"/>
    <property type="match status" value="1"/>
</dbReference>
<name>A0A317WKW1_9EURO</name>
<dbReference type="SUPFAM" id="SSF46934">
    <property type="entry name" value="UBA-like"/>
    <property type="match status" value="1"/>
</dbReference>
<sequence>MRGTCTGISVSESPFGDAKFPHPVNPAAGQSSLWYILPSAEVLWTSIILLSILLSRYYLHRPPPTTTKVKSLPAGLCLRHPTMPPYSSAQKQQIMQFVNLTQSKDTAAAKFLKAARWNLEEAIDA</sequence>
<proteinExistence type="predicted"/>